<comment type="caution">
    <text evidence="2">The sequence shown here is derived from an EMBL/GenBank/DDBJ whole genome shotgun (WGS) entry which is preliminary data.</text>
</comment>
<dbReference type="Proteomes" id="UP000789405">
    <property type="component" value="Unassembled WGS sequence"/>
</dbReference>
<accession>A0A9N8VJK9</accession>
<organism evidence="2 3">
    <name type="scientific">Dentiscutata erythropus</name>
    <dbReference type="NCBI Taxonomy" id="1348616"/>
    <lineage>
        <taxon>Eukaryota</taxon>
        <taxon>Fungi</taxon>
        <taxon>Fungi incertae sedis</taxon>
        <taxon>Mucoromycota</taxon>
        <taxon>Glomeromycotina</taxon>
        <taxon>Glomeromycetes</taxon>
        <taxon>Diversisporales</taxon>
        <taxon>Gigasporaceae</taxon>
        <taxon>Dentiscutata</taxon>
    </lineage>
</organism>
<dbReference type="EMBL" id="CAJVPY010000200">
    <property type="protein sequence ID" value="CAG8457253.1"/>
    <property type="molecule type" value="Genomic_DNA"/>
</dbReference>
<keyword evidence="3" id="KW-1185">Reference proteome</keyword>
<evidence type="ECO:0000313" key="3">
    <source>
        <dbReference type="Proteomes" id="UP000789405"/>
    </source>
</evidence>
<evidence type="ECO:0000256" key="1">
    <source>
        <dbReference type="SAM" id="MobiDB-lite"/>
    </source>
</evidence>
<reference evidence="2" key="1">
    <citation type="submission" date="2021-06" db="EMBL/GenBank/DDBJ databases">
        <authorList>
            <person name="Kallberg Y."/>
            <person name="Tangrot J."/>
            <person name="Rosling A."/>
        </authorList>
    </citation>
    <scope>NUCLEOTIDE SEQUENCE</scope>
    <source>
        <strain evidence="2">MA453B</strain>
    </source>
</reference>
<dbReference type="OrthoDB" id="10499105at2759"/>
<evidence type="ECO:0000313" key="2">
    <source>
        <dbReference type="EMBL" id="CAG8457253.1"/>
    </source>
</evidence>
<feature type="compositionally biased region" description="Acidic residues" evidence="1">
    <location>
        <begin position="41"/>
        <end position="114"/>
    </location>
</feature>
<dbReference type="AlphaFoldDB" id="A0A9N8VJK9"/>
<feature type="region of interest" description="Disordered" evidence="1">
    <location>
        <begin position="35"/>
        <end position="118"/>
    </location>
</feature>
<proteinExistence type="predicted"/>
<protein>
    <submittedName>
        <fullName evidence="2">23999_t:CDS:1</fullName>
    </submittedName>
</protein>
<gene>
    <name evidence="2" type="ORF">DERYTH_LOCUS830</name>
</gene>
<name>A0A9N8VJK9_9GLOM</name>
<sequence>MNNYRIDDIDVDTTNLTYESDEITVNNNKLKVISDNRNEYSDDEVVDDYNYDELEDDYNYDELEDDYNYDELEDDYNYDELEDENVDKDEGEDENDLEDESDDEDDEDEVDDDEDKKANMKRMMHHMFYIQRVLSILVPQE</sequence>